<organism evidence="1 2">
    <name type="scientific">Sphingomonas oligophenolica</name>
    <dbReference type="NCBI Taxonomy" id="301154"/>
    <lineage>
        <taxon>Bacteria</taxon>
        <taxon>Pseudomonadati</taxon>
        <taxon>Pseudomonadota</taxon>
        <taxon>Alphaproteobacteria</taxon>
        <taxon>Sphingomonadales</taxon>
        <taxon>Sphingomonadaceae</taxon>
        <taxon>Sphingomonas</taxon>
    </lineage>
</organism>
<dbReference type="EMBL" id="RCZK01000017">
    <property type="protein sequence ID" value="TPG08130.1"/>
    <property type="molecule type" value="Genomic_DNA"/>
</dbReference>
<dbReference type="OrthoDB" id="8842400at2"/>
<accession>A0A502C601</accession>
<dbReference type="Proteomes" id="UP000318413">
    <property type="component" value="Unassembled WGS sequence"/>
</dbReference>
<proteinExistence type="predicted"/>
<comment type="caution">
    <text evidence="1">The sequence shown here is derived from an EMBL/GenBank/DDBJ whole genome shotgun (WGS) entry which is preliminary data.</text>
</comment>
<evidence type="ECO:0008006" key="3">
    <source>
        <dbReference type="Google" id="ProtNLM"/>
    </source>
</evidence>
<evidence type="ECO:0000313" key="1">
    <source>
        <dbReference type="EMBL" id="TPG08130.1"/>
    </source>
</evidence>
<name>A0A502C601_9SPHN</name>
<dbReference type="SUPFAM" id="SSF53335">
    <property type="entry name" value="S-adenosyl-L-methionine-dependent methyltransferases"/>
    <property type="match status" value="1"/>
</dbReference>
<dbReference type="AlphaFoldDB" id="A0A502C601"/>
<sequence>MGIEIQSIRLLLLARELGIDFADTLTIGRQNMMVREDQVASAFADFDTPLGHGECGAIAGVPDPFSTAIFTKLGARRIAAMDISDYEGASVIHDLNAPLAEEHQGRFSLVFDGGTLEHVFNCPTALASYMKLPRVGGHLIVSVPSNNEMGHGFYQFSPEFFFRTLSPENGYAIRGLFLAPVFTERSWLMVRDPERMRRRVGYNGWRMPTYIFVIAERLTNVTPFTRPPQQSDYAVEWESAANGDTDKPIANAARVHSLASLAGTRARAVTPGLVLDVARQVRERLKRPDAESLTPLNPRAGSAAQVAAAYR</sequence>
<dbReference type="RefSeq" id="WP_140872671.1">
    <property type="nucleotide sequence ID" value="NZ_RCZK01000017.1"/>
</dbReference>
<dbReference type="InterPro" id="IPR029063">
    <property type="entry name" value="SAM-dependent_MTases_sf"/>
</dbReference>
<keyword evidence="2" id="KW-1185">Reference proteome</keyword>
<protein>
    <recommendedName>
        <fullName evidence="3">Methyltransferase domain-containing protein</fullName>
    </recommendedName>
</protein>
<evidence type="ECO:0000313" key="2">
    <source>
        <dbReference type="Proteomes" id="UP000318413"/>
    </source>
</evidence>
<reference evidence="1 2" key="1">
    <citation type="journal article" date="2019" name="Environ. Microbiol.">
        <title>Species interactions and distinct microbial communities in high Arctic permafrost affected cryosols are associated with the CH4 and CO2 gas fluxes.</title>
        <authorList>
            <person name="Altshuler I."/>
            <person name="Hamel J."/>
            <person name="Turney S."/>
            <person name="Magnuson E."/>
            <person name="Levesque R."/>
            <person name="Greer C."/>
            <person name="Whyte L.G."/>
        </authorList>
    </citation>
    <scope>NUCLEOTIDE SEQUENCE [LARGE SCALE GENOMIC DNA]</scope>
    <source>
        <strain evidence="1 2">S5.1</strain>
    </source>
</reference>
<gene>
    <name evidence="1" type="ORF">EAH84_14255</name>
</gene>